<keyword evidence="5" id="KW-0326">Glycosidase</keyword>
<sequence>MQRLLNNIIVFLILFILWYSVHGKSQNKFPEQLKFGVATASFQVEGGWNASGKGENIWDRLMHKHPEYVVDHSNGDVTCDSYHLWRTDIEMLKDIGVHFYRFSLSWTRILPTGFSNRINSDGVKYYNNIINSLLENGIEPLVTLYHWDLPQKLQELGGWTSVQTAEYFADFARIAFRLFGDRVKRWITINEPSSICLDSYDQQIAAPFIDLPGIGCYLCGKTVLIAHSKAYHIYDREFRKKQKGKIGITIDSQWVEPKTNKTEDIEAAERYMQMVLGWWAHPIFSKEGDYPEIMRKRIDERSALENFAESRLPHFTQTEIDNLKGSADFFGLNHYHTGLCSHVEFPISDSPAYFKDLGVKVVPDPNWKPNQNIVPWGFYKLLRWVAKEYNNPLVYVTENGYGDSGQEGLLDTDRIVFLKGFLKALLQAVQEGCNVQKYTVWSLMDNLEWTQGYTVKFGLYKVDFNSPNRTRTPRASARLYKYVIKTGTIPNKTDFFLNN</sequence>
<evidence type="ECO:0000256" key="1">
    <source>
        <dbReference type="ARBA" id="ARBA00010838"/>
    </source>
</evidence>
<evidence type="ECO:0000256" key="6">
    <source>
        <dbReference type="RuleBase" id="RU003690"/>
    </source>
</evidence>
<dbReference type="InterPro" id="IPR001360">
    <property type="entry name" value="Glyco_hydro_1"/>
</dbReference>
<evidence type="ECO:0000256" key="3">
    <source>
        <dbReference type="ARBA" id="ARBA00022801"/>
    </source>
</evidence>
<evidence type="ECO:0000256" key="5">
    <source>
        <dbReference type="ARBA" id="ARBA00023295"/>
    </source>
</evidence>
<dbReference type="PANTHER" id="PTHR10353:SF36">
    <property type="entry name" value="LP05116P"/>
    <property type="match status" value="1"/>
</dbReference>
<comment type="subunit">
    <text evidence="2">Homodimer.</text>
</comment>
<evidence type="ECO:0000256" key="7">
    <source>
        <dbReference type="SAM" id="SignalP"/>
    </source>
</evidence>
<dbReference type="PANTHER" id="PTHR10353">
    <property type="entry name" value="GLYCOSYL HYDROLASE"/>
    <property type="match status" value="1"/>
</dbReference>
<dbReference type="FunFam" id="3.20.20.80:FF:000013">
    <property type="entry name" value="lactase-phlorizin hydrolase"/>
    <property type="match status" value="1"/>
</dbReference>
<dbReference type="AlphaFoldDB" id="A0ABD2P7D2"/>
<dbReference type="EMBL" id="JABFTP020000185">
    <property type="protein sequence ID" value="KAL3286611.1"/>
    <property type="molecule type" value="Genomic_DNA"/>
</dbReference>
<comment type="caution">
    <text evidence="8">The sequence shown here is derived from an EMBL/GenBank/DDBJ whole genome shotgun (WGS) entry which is preliminary data.</text>
</comment>
<evidence type="ECO:0000313" key="8">
    <source>
        <dbReference type="EMBL" id="KAL3286611.1"/>
    </source>
</evidence>
<evidence type="ECO:0008006" key="10">
    <source>
        <dbReference type="Google" id="ProtNLM"/>
    </source>
</evidence>
<evidence type="ECO:0000256" key="4">
    <source>
        <dbReference type="ARBA" id="ARBA00023180"/>
    </source>
</evidence>
<dbReference type="SUPFAM" id="SSF51445">
    <property type="entry name" value="(Trans)glycosidases"/>
    <property type="match status" value="1"/>
</dbReference>
<keyword evidence="9" id="KW-1185">Reference proteome</keyword>
<evidence type="ECO:0000256" key="2">
    <source>
        <dbReference type="ARBA" id="ARBA00011738"/>
    </source>
</evidence>
<comment type="similarity">
    <text evidence="1 6">Belongs to the glycosyl hydrolase 1 family.</text>
</comment>
<accession>A0ABD2P7D2</accession>
<reference evidence="8 9" key="1">
    <citation type="journal article" date="2021" name="BMC Biol.">
        <title>Horizontally acquired antibacterial genes associated with adaptive radiation of ladybird beetles.</title>
        <authorList>
            <person name="Li H.S."/>
            <person name="Tang X.F."/>
            <person name="Huang Y.H."/>
            <person name="Xu Z.Y."/>
            <person name="Chen M.L."/>
            <person name="Du X.Y."/>
            <person name="Qiu B.Y."/>
            <person name="Chen P.T."/>
            <person name="Zhang W."/>
            <person name="Slipinski A."/>
            <person name="Escalona H.E."/>
            <person name="Waterhouse R.M."/>
            <person name="Zwick A."/>
            <person name="Pang H."/>
        </authorList>
    </citation>
    <scope>NUCLEOTIDE SEQUENCE [LARGE SCALE GENOMIC DNA]</scope>
    <source>
        <strain evidence="8">SYSU2018</strain>
    </source>
</reference>
<dbReference type="GO" id="GO:0016798">
    <property type="term" value="F:hydrolase activity, acting on glycosyl bonds"/>
    <property type="evidence" value="ECO:0007669"/>
    <property type="project" value="UniProtKB-KW"/>
</dbReference>
<name>A0ABD2P7D2_9CUCU</name>
<gene>
    <name evidence="8" type="ORF">HHI36_001111</name>
</gene>
<dbReference type="Proteomes" id="UP001516400">
    <property type="component" value="Unassembled WGS sequence"/>
</dbReference>
<keyword evidence="4" id="KW-0325">Glycoprotein</keyword>
<dbReference type="Gene3D" id="3.20.20.80">
    <property type="entry name" value="Glycosidases"/>
    <property type="match status" value="1"/>
</dbReference>
<dbReference type="InterPro" id="IPR017853">
    <property type="entry name" value="GH"/>
</dbReference>
<dbReference type="Pfam" id="PF00232">
    <property type="entry name" value="Glyco_hydro_1"/>
    <property type="match status" value="1"/>
</dbReference>
<feature type="signal peptide" evidence="7">
    <location>
        <begin position="1"/>
        <end position="23"/>
    </location>
</feature>
<proteinExistence type="inferred from homology"/>
<feature type="chain" id="PRO_5044797765" description="Myrosinase 1-like" evidence="7">
    <location>
        <begin position="24"/>
        <end position="499"/>
    </location>
</feature>
<organism evidence="8 9">
    <name type="scientific">Cryptolaemus montrouzieri</name>
    <dbReference type="NCBI Taxonomy" id="559131"/>
    <lineage>
        <taxon>Eukaryota</taxon>
        <taxon>Metazoa</taxon>
        <taxon>Ecdysozoa</taxon>
        <taxon>Arthropoda</taxon>
        <taxon>Hexapoda</taxon>
        <taxon>Insecta</taxon>
        <taxon>Pterygota</taxon>
        <taxon>Neoptera</taxon>
        <taxon>Endopterygota</taxon>
        <taxon>Coleoptera</taxon>
        <taxon>Polyphaga</taxon>
        <taxon>Cucujiformia</taxon>
        <taxon>Coccinelloidea</taxon>
        <taxon>Coccinellidae</taxon>
        <taxon>Scymninae</taxon>
        <taxon>Scymnini</taxon>
        <taxon>Cryptolaemus</taxon>
    </lineage>
</organism>
<dbReference type="PRINTS" id="PR00131">
    <property type="entry name" value="GLHYDRLASE1"/>
</dbReference>
<keyword evidence="3" id="KW-0378">Hydrolase</keyword>
<protein>
    <recommendedName>
        <fullName evidence="10">Myrosinase 1-like</fullName>
    </recommendedName>
</protein>
<keyword evidence="7" id="KW-0732">Signal</keyword>
<evidence type="ECO:0000313" key="9">
    <source>
        <dbReference type="Proteomes" id="UP001516400"/>
    </source>
</evidence>